<feature type="domain" description="Histidine-specific methyltransferase SAM-dependent" evidence="8">
    <location>
        <begin position="51"/>
        <end position="99"/>
    </location>
</feature>
<dbReference type="Proteomes" id="UP000193467">
    <property type="component" value="Unassembled WGS sequence"/>
</dbReference>
<dbReference type="InterPro" id="IPR024775">
    <property type="entry name" value="DinB-like"/>
</dbReference>
<keyword evidence="1 10" id="KW-0489">Methyltransferase</keyword>
<dbReference type="GO" id="GO:0008168">
    <property type="term" value="F:methyltransferase activity"/>
    <property type="evidence" value="ECO:0007669"/>
    <property type="project" value="UniProtKB-KW"/>
</dbReference>
<feature type="compositionally biased region" description="Low complexity" evidence="6">
    <location>
        <begin position="279"/>
        <end position="296"/>
    </location>
</feature>
<dbReference type="InterPro" id="IPR019257">
    <property type="entry name" value="MeTrfase_dom"/>
</dbReference>
<evidence type="ECO:0000256" key="4">
    <source>
        <dbReference type="ARBA" id="ARBA00023004"/>
    </source>
</evidence>
<dbReference type="Pfam" id="PF10017">
    <property type="entry name" value="Methyltransf_33"/>
    <property type="match status" value="3"/>
</dbReference>
<dbReference type="InterPro" id="IPR051128">
    <property type="entry name" value="EgtD_Methyltrsf_superfamily"/>
</dbReference>
<sequence length="947" mass="104687">MASPLSAAASTAPPSITTLRSATQSTSLRDQLSSSLRDGQFCTFSASPYAHSRSITTMVLYTDRGLQIYDEITRARAYYPFEAEKEILQTHGDEIAARMFGLAVQDSPPSGNDSDEEQQQQQQDVHHGPSPAANGAPLKEKWGDAVVGQHNDGVNGSANDLALNIGLAVELGSGPLDKTRLLLRSLSKILKRPDGPDAIDYKALDLERASLVSSLSSLVEQEPDSVKVSADASPRVQVAGLHADYWEGLAHLKDDRDSEQGSPASRTSELSSSPTDVLSSGGSDSSGSTSPSSFASVPEQKKTTSILWLGSSVGNFDRKEAVDFLKNVNLAPGDTMLIGIDNCNDKAKIEEAYNDPRGVTRRFILEGIDHAGEVLHGKLDGAGGLKSTNFDYVSRYNQELGRHEAYVRCKVDGLEIPLPATDELPATTVTLKKDELIHMEVSYKYTHAEAQTLFHASGFRLIQQWSDSQNLHTVYLLEQPAVLFPSNSPLMKEVGVTVPSNPYGLPSMDEWDQMWRTWDMLTLEIFPRSLLHTKPIPLRHIPLFYLGHIPAFRDIHISRYFQEDLTAPANFADIFERGIDPDCEEPSKVNHWHSEVPEEGKWPSVEEVVAYEASVRERVRKVYQQEEGKWTRRLARVMMMVFEHEAMHYETLIYIALQACTSLNSPAGFSIPDFPSLSRSWAQRIAARGPSRGQSILTFSSGTITLGHDDSEADDESATYDPAHEYGWDVENPKREVAFGEFNIDALPVTNGEYLAWMRKEGKGAESEWFPASWAWKGKKGVEVRKEDVRIKTLYGEVEMQWAEEWPLSGSAVQLEAFAKSKGGRLPTRDELAVFFRANPVDAPTSNVGLANLHPIPPSPPSKRRDGSLTGGSDGGVWMWSSTVLDAHEGYEPSALYPGYSSDFHDGKHLIICGASYATPNRLARPTFQNWYAKLYPFVLCGARVAY</sequence>
<accession>A0A1Y2FHN7</accession>
<dbReference type="GO" id="GO:0032259">
    <property type="term" value="P:methylation"/>
    <property type="evidence" value="ECO:0007669"/>
    <property type="project" value="UniProtKB-KW"/>
</dbReference>
<evidence type="ECO:0000259" key="9">
    <source>
        <dbReference type="Pfam" id="PF12867"/>
    </source>
</evidence>
<feature type="region of interest" description="Disordered" evidence="6">
    <location>
        <begin position="104"/>
        <end position="138"/>
    </location>
</feature>
<name>A0A1Y2FHN7_9BASI</name>
<feature type="compositionally biased region" description="Polar residues" evidence="6">
    <location>
        <begin position="260"/>
        <end position="278"/>
    </location>
</feature>
<keyword evidence="11" id="KW-1185">Reference proteome</keyword>
<keyword evidence="2 10" id="KW-0808">Transferase</keyword>
<reference evidence="10 11" key="1">
    <citation type="submission" date="2016-07" db="EMBL/GenBank/DDBJ databases">
        <title>Pervasive Adenine N6-methylation of Active Genes in Fungi.</title>
        <authorList>
            <consortium name="DOE Joint Genome Institute"/>
            <person name="Mondo S.J."/>
            <person name="Dannebaum R.O."/>
            <person name="Kuo R.C."/>
            <person name="Labutti K."/>
            <person name="Haridas S."/>
            <person name="Kuo A."/>
            <person name="Salamov A."/>
            <person name="Ahrendt S.R."/>
            <person name="Lipzen A."/>
            <person name="Sullivan W."/>
            <person name="Andreopoulos W.B."/>
            <person name="Clum A."/>
            <person name="Lindquist E."/>
            <person name="Daum C."/>
            <person name="Ramamoorthy G.K."/>
            <person name="Gryganskyi A."/>
            <person name="Culley D."/>
            <person name="Magnuson J.K."/>
            <person name="James T.Y."/>
            <person name="O'Malley M.A."/>
            <person name="Stajich J.E."/>
            <person name="Spatafora J.W."/>
            <person name="Visel A."/>
            <person name="Grigoriev I.V."/>
        </authorList>
    </citation>
    <scope>NUCLEOTIDE SEQUENCE [LARGE SCALE GENOMIC DNA]</scope>
    <source>
        <strain evidence="10 11">62-1032</strain>
    </source>
</reference>
<dbReference type="PANTHER" id="PTHR43397">
    <property type="entry name" value="ERGOTHIONEINE BIOSYNTHESIS PROTEIN 1"/>
    <property type="match status" value="1"/>
</dbReference>
<evidence type="ECO:0000256" key="3">
    <source>
        <dbReference type="ARBA" id="ARBA00023002"/>
    </source>
</evidence>
<evidence type="ECO:0000256" key="6">
    <source>
        <dbReference type="SAM" id="MobiDB-lite"/>
    </source>
</evidence>
<dbReference type="FunCoup" id="A0A1Y2FHN7">
    <property type="interactions" value="10"/>
</dbReference>
<feature type="domain" description="Histidine-specific methyltransferase SAM-dependent" evidence="8">
    <location>
        <begin position="297"/>
        <end position="478"/>
    </location>
</feature>
<dbReference type="PANTHER" id="PTHR43397:SF1">
    <property type="entry name" value="ERGOTHIONEINE BIOSYNTHESIS PROTEIN 1"/>
    <property type="match status" value="1"/>
</dbReference>
<dbReference type="Gene3D" id="3.40.50.150">
    <property type="entry name" value="Vaccinia Virus protein VP39"/>
    <property type="match status" value="1"/>
</dbReference>
<dbReference type="STRING" id="106004.A0A1Y2FHN7"/>
<dbReference type="SUPFAM" id="SSF56436">
    <property type="entry name" value="C-type lectin-like"/>
    <property type="match status" value="1"/>
</dbReference>
<dbReference type="InterPro" id="IPR016187">
    <property type="entry name" value="CTDL_fold"/>
</dbReference>
<comment type="pathway">
    <text evidence="5">Amino-acid biosynthesis; ergothioneine biosynthesis.</text>
</comment>
<dbReference type="AlphaFoldDB" id="A0A1Y2FHN7"/>
<dbReference type="InterPro" id="IPR029063">
    <property type="entry name" value="SAM-dependent_MTases_sf"/>
</dbReference>
<protein>
    <submittedName>
        <fullName evidence="10">Histidine-specific methyltransferase</fullName>
    </submittedName>
</protein>
<dbReference type="InterPro" id="IPR042095">
    <property type="entry name" value="SUMF_sf"/>
</dbReference>
<evidence type="ECO:0000259" key="7">
    <source>
        <dbReference type="Pfam" id="PF03781"/>
    </source>
</evidence>
<evidence type="ECO:0000256" key="5">
    <source>
        <dbReference type="ARBA" id="ARBA00037882"/>
    </source>
</evidence>
<dbReference type="EMBL" id="MCGR01000020">
    <property type="protein sequence ID" value="ORY82904.1"/>
    <property type="molecule type" value="Genomic_DNA"/>
</dbReference>
<dbReference type="Pfam" id="PF03781">
    <property type="entry name" value="FGE-sulfatase"/>
    <property type="match status" value="1"/>
</dbReference>
<organism evidence="10 11">
    <name type="scientific">Leucosporidium creatinivorum</name>
    <dbReference type="NCBI Taxonomy" id="106004"/>
    <lineage>
        <taxon>Eukaryota</taxon>
        <taxon>Fungi</taxon>
        <taxon>Dikarya</taxon>
        <taxon>Basidiomycota</taxon>
        <taxon>Pucciniomycotina</taxon>
        <taxon>Microbotryomycetes</taxon>
        <taxon>Leucosporidiales</taxon>
        <taxon>Leucosporidium</taxon>
    </lineage>
</organism>
<feature type="domain" description="DinB-like" evidence="9">
    <location>
        <begin position="511"/>
        <end position="652"/>
    </location>
</feature>
<proteinExistence type="predicted"/>
<evidence type="ECO:0000256" key="1">
    <source>
        <dbReference type="ARBA" id="ARBA00022603"/>
    </source>
</evidence>
<evidence type="ECO:0000313" key="10">
    <source>
        <dbReference type="EMBL" id="ORY82904.1"/>
    </source>
</evidence>
<keyword evidence="3" id="KW-0560">Oxidoreductase</keyword>
<dbReference type="InterPro" id="IPR005532">
    <property type="entry name" value="SUMF_dom"/>
</dbReference>
<dbReference type="Pfam" id="PF12867">
    <property type="entry name" value="DinB_2"/>
    <property type="match status" value="1"/>
</dbReference>
<evidence type="ECO:0000259" key="8">
    <source>
        <dbReference type="Pfam" id="PF10017"/>
    </source>
</evidence>
<feature type="region of interest" description="Disordered" evidence="6">
    <location>
        <begin position="253"/>
        <end position="297"/>
    </location>
</feature>
<dbReference type="Gene3D" id="3.90.1580.10">
    <property type="entry name" value="paralog of FGE (formylglycine-generating enzyme)"/>
    <property type="match status" value="1"/>
</dbReference>
<keyword evidence="4" id="KW-0408">Iron</keyword>
<feature type="domain" description="Sulfatase-modifying factor enzyme-like" evidence="7">
    <location>
        <begin position="724"/>
        <end position="834"/>
    </location>
</feature>
<dbReference type="InParanoid" id="A0A1Y2FHN7"/>
<gene>
    <name evidence="10" type="ORF">BCR35DRAFT_303528</name>
</gene>
<feature type="region of interest" description="Disordered" evidence="6">
    <location>
        <begin position="847"/>
        <end position="870"/>
    </location>
</feature>
<comment type="caution">
    <text evidence="10">The sequence shown here is derived from an EMBL/GenBank/DDBJ whole genome shotgun (WGS) entry which is preliminary data.</text>
</comment>
<evidence type="ECO:0000313" key="11">
    <source>
        <dbReference type="Proteomes" id="UP000193467"/>
    </source>
</evidence>
<feature type="domain" description="Histidine-specific methyltransferase SAM-dependent" evidence="8">
    <location>
        <begin position="167"/>
        <end position="256"/>
    </location>
</feature>
<dbReference type="OrthoDB" id="659at2759"/>
<evidence type="ECO:0000256" key="2">
    <source>
        <dbReference type="ARBA" id="ARBA00022679"/>
    </source>
</evidence>